<dbReference type="PANTHER" id="PTHR11945:SF534">
    <property type="entry name" value="MYOCYTE-SPECIFIC ENHANCER FACTOR 2"/>
    <property type="match status" value="1"/>
</dbReference>
<keyword evidence="5" id="KW-0539">Nucleus</keyword>
<keyword evidence="9" id="KW-1185">Reference proteome</keyword>
<dbReference type="AlphaFoldDB" id="A0A0C9WS41"/>
<feature type="compositionally biased region" description="Low complexity" evidence="6">
    <location>
        <begin position="271"/>
        <end position="282"/>
    </location>
</feature>
<dbReference type="PRINTS" id="PR00404">
    <property type="entry name" value="MADSDOMAIN"/>
</dbReference>
<feature type="compositionally biased region" description="Low complexity" evidence="6">
    <location>
        <begin position="220"/>
        <end position="235"/>
    </location>
</feature>
<dbReference type="GO" id="GO:0005634">
    <property type="term" value="C:nucleus"/>
    <property type="evidence" value="ECO:0007669"/>
    <property type="project" value="UniProtKB-SubCell"/>
</dbReference>
<feature type="compositionally biased region" description="Gly residues" evidence="6">
    <location>
        <begin position="434"/>
        <end position="445"/>
    </location>
</feature>
<dbReference type="HOGENOM" id="CLU_040317_0_0_1"/>
<keyword evidence="3" id="KW-0238">DNA-binding</keyword>
<dbReference type="GO" id="GO:0045944">
    <property type="term" value="P:positive regulation of transcription by RNA polymerase II"/>
    <property type="evidence" value="ECO:0007669"/>
    <property type="project" value="TreeGrafter"/>
</dbReference>
<dbReference type="GO" id="GO:0000978">
    <property type="term" value="F:RNA polymerase II cis-regulatory region sequence-specific DNA binding"/>
    <property type="evidence" value="ECO:0007669"/>
    <property type="project" value="TreeGrafter"/>
</dbReference>
<dbReference type="GO" id="GO:0046983">
    <property type="term" value="F:protein dimerization activity"/>
    <property type="evidence" value="ECO:0007669"/>
    <property type="project" value="InterPro"/>
</dbReference>
<protein>
    <recommendedName>
        <fullName evidence="7">MADS-box domain-containing protein</fullName>
    </recommendedName>
</protein>
<dbReference type="OrthoDB" id="1898716at2759"/>
<feature type="compositionally biased region" description="Acidic residues" evidence="6">
    <location>
        <begin position="99"/>
        <end position="110"/>
    </location>
</feature>
<dbReference type="PROSITE" id="PS50066">
    <property type="entry name" value="MADS_BOX_2"/>
    <property type="match status" value="1"/>
</dbReference>
<dbReference type="InterPro" id="IPR002100">
    <property type="entry name" value="TF_MADSbox"/>
</dbReference>
<evidence type="ECO:0000256" key="4">
    <source>
        <dbReference type="ARBA" id="ARBA00023163"/>
    </source>
</evidence>
<name>A0A0C9WS41_9AGAR</name>
<accession>A0A0C9WS41</accession>
<proteinExistence type="predicted"/>
<reference evidence="9" key="2">
    <citation type="submission" date="2015-01" db="EMBL/GenBank/DDBJ databases">
        <title>Evolutionary Origins and Diversification of the Mycorrhizal Mutualists.</title>
        <authorList>
            <consortium name="DOE Joint Genome Institute"/>
            <consortium name="Mycorrhizal Genomics Consortium"/>
            <person name="Kohler A."/>
            <person name="Kuo A."/>
            <person name="Nagy L.G."/>
            <person name="Floudas D."/>
            <person name="Copeland A."/>
            <person name="Barry K.W."/>
            <person name="Cichocki N."/>
            <person name="Veneault-Fourrey C."/>
            <person name="LaButti K."/>
            <person name="Lindquist E.A."/>
            <person name="Lipzen A."/>
            <person name="Lundell T."/>
            <person name="Morin E."/>
            <person name="Murat C."/>
            <person name="Riley R."/>
            <person name="Ohm R."/>
            <person name="Sun H."/>
            <person name="Tunlid A."/>
            <person name="Henrissat B."/>
            <person name="Grigoriev I.V."/>
            <person name="Hibbett D.S."/>
            <person name="Martin F."/>
        </authorList>
    </citation>
    <scope>NUCLEOTIDE SEQUENCE [LARGE SCALE GENOMIC DNA]</scope>
    <source>
        <strain evidence="9">LaAM-08-1</strain>
    </source>
</reference>
<feature type="domain" description="MADS-box" evidence="7">
    <location>
        <begin position="1"/>
        <end position="51"/>
    </location>
</feature>
<evidence type="ECO:0000256" key="6">
    <source>
        <dbReference type="SAM" id="MobiDB-lite"/>
    </source>
</evidence>
<gene>
    <name evidence="8" type="ORF">K443DRAFT_361864</name>
</gene>
<comment type="subcellular location">
    <subcellularLocation>
        <location evidence="1">Nucleus</location>
    </subcellularLocation>
</comment>
<evidence type="ECO:0000259" key="7">
    <source>
        <dbReference type="PROSITE" id="PS50066"/>
    </source>
</evidence>
<evidence type="ECO:0000256" key="1">
    <source>
        <dbReference type="ARBA" id="ARBA00004123"/>
    </source>
</evidence>
<sequence>MGRRKIAIQPIVNERNRSVTFLKRKNGLFKKAYELGVLCSVDVAVIIFEERPGHHLKLYQYCSSDIHDVVQRQLRHDGEKDTQGPLNFTGNSLAKMDDIGEGDDDDDDDDVPVRPKRRSDGKLKPPGDMNLGASDLDYMSRPMSVPQPPIPMASSHPISNDRISGSHKRPRLDSSAAVPQSRSPSDDYSYHPSPISFRRSQQPGGYSQHGPRGSSHQHHPTSSSQYTPFFPGTGHTPPPPSFIPLQSDFNPPPRSSTRSSGFGPPPPPKRPSSSNSSNYDSGMYTHHQLRQGPPSGGGGGGGGGGGQSSDLFAAFMDGNERSGGGGPNTGGTGLDWPVHGPGSSAPNPAPNPPPSSSSTTPSGAANESGNGGSNWLDFLSGNNPPPPSGSHGNTGTSWERGDRVSGSGVTDITELFGGGGDGRRGPSPLVVSISGGGKRGDGGVGILNSPVSQGAGVREEKG</sequence>
<dbReference type="GO" id="GO:0000981">
    <property type="term" value="F:DNA-binding transcription factor activity, RNA polymerase II-specific"/>
    <property type="evidence" value="ECO:0007669"/>
    <property type="project" value="TreeGrafter"/>
</dbReference>
<evidence type="ECO:0000256" key="2">
    <source>
        <dbReference type="ARBA" id="ARBA00023015"/>
    </source>
</evidence>
<keyword evidence="2" id="KW-0805">Transcription regulation</keyword>
<dbReference type="EMBL" id="KN838795">
    <property type="protein sequence ID" value="KIJ94410.1"/>
    <property type="molecule type" value="Genomic_DNA"/>
</dbReference>
<feature type="compositionally biased region" description="Gly residues" evidence="6">
    <location>
        <begin position="321"/>
        <end position="333"/>
    </location>
</feature>
<dbReference type="Gene3D" id="3.40.1810.10">
    <property type="entry name" value="Transcription factor, MADS-box"/>
    <property type="match status" value="1"/>
</dbReference>
<evidence type="ECO:0000256" key="5">
    <source>
        <dbReference type="ARBA" id="ARBA00023242"/>
    </source>
</evidence>
<feature type="compositionally biased region" description="Gly residues" evidence="6">
    <location>
        <begin position="294"/>
        <end position="307"/>
    </location>
</feature>
<evidence type="ECO:0000256" key="3">
    <source>
        <dbReference type="ARBA" id="ARBA00023125"/>
    </source>
</evidence>
<dbReference type="SMART" id="SM00432">
    <property type="entry name" value="MADS"/>
    <property type="match status" value="1"/>
</dbReference>
<evidence type="ECO:0000313" key="8">
    <source>
        <dbReference type="EMBL" id="KIJ94410.1"/>
    </source>
</evidence>
<dbReference type="Proteomes" id="UP000054477">
    <property type="component" value="Unassembled WGS sequence"/>
</dbReference>
<dbReference type="STRING" id="1095629.A0A0C9WS41"/>
<evidence type="ECO:0000313" key="9">
    <source>
        <dbReference type="Proteomes" id="UP000054477"/>
    </source>
</evidence>
<keyword evidence="4" id="KW-0804">Transcription</keyword>
<dbReference type="Pfam" id="PF00319">
    <property type="entry name" value="SRF-TF"/>
    <property type="match status" value="1"/>
</dbReference>
<dbReference type="PANTHER" id="PTHR11945">
    <property type="entry name" value="MADS BOX PROTEIN"/>
    <property type="match status" value="1"/>
</dbReference>
<feature type="region of interest" description="Disordered" evidence="6">
    <location>
        <begin position="76"/>
        <end position="462"/>
    </location>
</feature>
<reference evidence="8 9" key="1">
    <citation type="submission" date="2014-04" db="EMBL/GenBank/DDBJ databases">
        <authorList>
            <consortium name="DOE Joint Genome Institute"/>
            <person name="Kuo A."/>
            <person name="Kohler A."/>
            <person name="Nagy L.G."/>
            <person name="Floudas D."/>
            <person name="Copeland A."/>
            <person name="Barry K.W."/>
            <person name="Cichocki N."/>
            <person name="Veneault-Fourrey C."/>
            <person name="LaButti K."/>
            <person name="Lindquist E.A."/>
            <person name="Lipzen A."/>
            <person name="Lundell T."/>
            <person name="Morin E."/>
            <person name="Murat C."/>
            <person name="Sun H."/>
            <person name="Tunlid A."/>
            <person name="Henrissat B."/>
            <person name="Grigoriev I.V."/>
            <person name="Hibbett D.S."/>
            <person name="Martin F."/>
            <person name="Nordberg H.P."/>
            <person name="Cantor M.N."/>
            <person name="Hua S.X."/>
        </authorList>
    </citation>
    <scope>NUCLEOTIDE SEQUENCE [LARGE SCALE GENOMIC DNA]</scope>
    <source>
        <strain evidence="8 9">LaAM-08-1</strain>
    </source>
</reference>
<feature type="compositionally biased region" description="Low complexity" evidence="6">
    <location>
        <begin position="356"/>
        <end position="368"/>
    </location>
</feature>
<dbReference type="InterPro" id="IPR036879">
    <property type="entry name" value="TF_MADSbox_sf"/>
</dbReference>
<dbReference type="SUPFAM" id="SSF55455">
    <property type="entry name" value="SRF-like"/>
    <property type="match status" value="1"/>
</dbReference>
<organism evidence="8 9">
    <name type="scientific">Laccaria amethystina LaAM-08-1</name>
    <dbReference type="NCBI Taxonomy" id="1095629"/>
    <lineage>
        <taxon>Eukaryota</taxon>
        <taxon>Fungi</taxon>
        <taxon>Dikarya</taxon>
        <taxon>Basidiomycota</taxon>
        <taxon>Agaricomycotina</taxon>
        <taxon>Agaricomycetes</taxon>
        <taxon>Agaricomycetidae</taxon>
        <taxon>Agaricales</taxon>
        <taxon>Agaricineae</taxon>
        <taxon>Hydnangiaceae</taxon>
        <taxon>Laccaria</taxon>
    </lineage>
</organism>